<name>A0ABS0N0T9_9SPHN</name>
<evidence type="ECO:0000313" key="2">
    <source>
        <dbReference type="Proteomes" id="UP000602442"/>
    </source>
</evidence>
<dbReference type="Gene3D" id="3.40.50.720">
    <property type="entry name" value="NAD(P)-binding Rossmann-like Domain"/>
    <property type="match status" value="1"/>
</dbReference>
<dbReference type="RefSeq" id="WP_197920234.1">
    <property type="nucleotide sequence ID" value="NZ_CAWPTA010000006.1"/>
</dbReference>
<dbReference type="InterPro" id="IPR002347">
    <property type="entry name" value="SDR_fam"/>
</dbReference>
<dbReference type="PANTHER" id="PTHR45458">
    <property type="entry name" value="SHORT-CHAIN DEHYDROGENASE/REDUCTASE SDR"/>
    <property type="match status" value="1"/>
</dbReference>
<protein>
    <submittedName>
        <fullName evidence="1">SDR family NAD(P)-dependent oxidoreductase</fullName>
    </submittedName>
</protein>
<dbReference type="InterPro" id="IPR036291">
    <property type="entry name" value="NAD(P)-bd_dom_sf"/>
</dbReference>
<dbReference type="Pfam" id="PF00106">
    <property type="entry name" value="adh_short"/>
    <property type="match status" value="1"/>
</dbReference>
<dbReference type="Proteomes" id="UP000602442">
    <property type="component" value="Unassembled WGS sequence"/>
</dbReference>
<dbReference type="EMBL" id="JAEANY010000001">
    <property type="protein sequence ID" value="MBH5321587.1"/>
    <property type="molecule type" value="Genomic_DNA"/>
</dbReference>
<dbReference type="PRINTS" id="PR00081">
    <property type="entry name" value="GDHRDH"/>
</dbReference>
<evidence type="ECO:0000313" key="1">
    <source>
        <dbReference type="EMBL" id="MBH5321587.1"/>
    </source>
</evidence>
<dbReference type="InterPro" id="IPR052184">
    <property type="entry name" value="SDR_enzymes"/>
</dbReference>
<dbReference type="SUPFAM" id="SSF51735">
    <property type="entry name" value="NAD(P)-binding Rossmann-fold domains"/>
    <property type="match status" value="1"/>
</dbReference>
<dbReference type="PANTHER" id="PTHR45458:SF1">
    <property type="entry name" value="SHORT CHAIN DEHYDROGENASE"/>
    <property type="match status" value="1"/>
</dbReference>
<proteinExistence type="predicted"/>
<comment type="caution">
    <text evidence="1">The sequence shown here is derived from an EMBL/GenBank/DDBJ whole genome shotgun (WGS) entry which is preliminary data.</text>
</comment>
<accession>A0ABS0N0T9</accession>
<keyword evidence="2" id="KW-1185">Reference proteome</keyword>
<organism evidence="1 2">
    <name type="scientific">Aurantiacibacter sediminis</name>
    <dbReference type="NCBI Taxonomy" id="2793064"/>
    <lineage>
        <taxon>Bacteria</taxon>
        <taxon>Pseudomonadati</taxon>
        <taxon>Pseudomonadota</taxon>
        <taxon>Alphaproteobacteria</taxon>
        <taxon>Sphingomonadales</taxon>
        <taxon>Erythrobacteraceae</taxon>
        <taxon>Aurantiacibacter</taxon>
    </lineage>
</organism>
<reference evidence="1 2" key="1">
    <citation type="submission" date="2020-11" db="EMBL/GenBank/DDBJ databases">
        <title>Erythrobacter sediminis sp. nov., a marine bacterium from a tidal flat of Garorim Bay.</title>
        <authorList>
            <person name="Kim D."/>
            <person name="Yoo Y."/>
            <person name="Kim J.-J."/>
        </authorList>
    </citation>
    <scope>NUCLEOTIDE SEQUENCE [LARGE SCALE GENOMIC DNA]</scope>
    <source>
        <strain evidence="1 2">JGD-13</strain>
    </source>
</reference>
<gene>
    <name evidence="1" type="ORF">I5L03_03170</name>
</gene>
<sequence length="228" mass="23966">MSDKTAIVVGASRGIGLGFAKHLVERGYKVIATERSRSDDLHAAADASDGAITIANCDVTDMASVKALGDRVEKGTLDLLVMNAGIMGERPQPLDALAHDNVADIVHTNATAPIQSALAILPQIKEGGTIAMLTSKMGSIDDSSGGANLYRVSKTAQNIFARSLFEEHAKDRSVGVLSLHPGWVQTDLGGPNALIDVDTSVSGMLDVIEGQSKAEHRFVAYDGSEIAW</sequence>